<dbReference type="SUPFAM" id="SSF51161">
    <property type="entry name" value="Trimeric LpxA-like enzymes"/>
    <property type="match status" value="1"/>
</dbReference>
<dbReference type="PANTHER" id="PTHR43017">
    <property type="entry name" value="GALACTOSIDE O-ACETYLTRANSFERASE"/>
    <property type="match status" value="1"/>
</dbReference>
<dbReference type="Proteomes" id="UP000094741">
    <property type="component" value="Unassembled WGS sequence"/>
</dbReference>
<dbReference type="OrthoDB" id="9815592at2"/>
<comment type="similarity">
    <text evidence="1">Belongs to the transferase hexapeptide repeat family.</text>
</comment>
<dbReference type="InterPro" id="IPR011004">
    <property type="entry name" value="Trimer_LpxA-like_sf"/>
</dbReference>
<comment type="caution">
    <text evidence="2">The sequence shown here is derived from an EMBL/GenBank/DDBJ whole genome shotgun (WGS) entry which is preliminary data.</text>
</comment>
<dbReference type="EC" id="2.3.1.-" evidence="1"/>
<gene>
    <name evidence="2" type="ORF">A1QO_13590</name>
</gene>
<proteinExistence type="inferred from homology"/>
<dbReference type="RefSeq" id="WP_017041410.1">
    <property type="nucleotide sequence ID" value="NZ_AJYQ02000127.1"/>
</dbReference>
<accession>A0A1E5BB86</accession>
<dbReference type="EMBL" id="AJYQ02000127">
    <property type="protein sequence ID" value="OEE31349.1"/>
    <property type="molecule type" value="Genomic_DNA"/>
</dbReference>
<dbReference type="AlphaFoldDB" id="A0A1E5BB86"/>
<dbReference type="InterPro" id="IPR039369">
    <property type="entry name" value="LacA-like"/>
</dbReference>
<dbReference type="PANTHER" id="PTHR43017:SF1">
    <property type="entry name" value="ACETYLTRANSFERASE YJL218W-RELATED"/>
    <property type="match status" value="1"/>
</dbReference>
<dbReference type="eggNOG" id="COG0110">
    <property type="taxonomic scope" value="Bacteria"/>
</dbReference>
<reference evidence="2 3" key="1">
    <citation type="journal article" date="2012" name="Science">
        <title>Ecological populations of bacteria act as socially cohesive units of antibiotic production and resistance.</title>
        <authorList>
            <person name="Cordero O.X."/>
            <person name="Wildschutte H."/>
            <person name="Kirkup B."/>
            <person name="Proehl S."/>
            <person name="Ngo L."/>
            <person name="Hussain F."/>
            <person name="Le Roux F."/>
            <person name="Mincer T."/>
            <person name="Polz M.F."/>
        </authorList>
    </citation>
    <scope>NUCLEOTIDE SEQUENCE [LARGE SCALE GENOMIC DNA]</scope>
    <source>
        <strain evidence="2 3">ZF-129</strain>
    </source>
</reference>
<dbReference type="InterPro" id="IPR001451">
    <property type="entry name" value="Hexapep"/>
</dbReference>
<protein>
    <recommendedName>
        <fullName evidence="1">Acetyltransferase</fullName>
        <ecNumber evidence="1">2.3.1.-</ecNumber>
    </recommendedName>
</protein>
<dbReference type="STRING" id="1187848.A1QO_13590"/>
<organism evidence="2 3">
    <name type="scientific">Vibrio genomosp. F10 str. ZF-129</name>
    <dbReference type="NCBI Taxonomy" id="1187848"/>
    <lineage>
        <taxon>Bacteria</taxon>
        <taxon>Pseudomonadati</taxon>
        <taxon>Pseudomonadota</taxon>
        <taxon>Gammaproteobacteria</taxon>
        <taxon>Vibrionales</taxon>
        <taxon>Vibrionaceae</taxon>
        <taxon>Vibrio</taxon>
    </lineage>
</organism>
<name>A0A1E5BB86_9VIBR</name>
<dbReference type="Gene3D" id="2.160.10.10">
    <property type="entry name" value="Hexapeptide repeat proteins"/>
    <property type="match status" value="1"/>
</dbReference>
<keyword evidence="1" id="KW-0012">Acyltransferase</keyword>
<evidence type="ECO:0000313" key="3">
    <source>
        <dbReference type="Proteomes" id="UP000094741"/>
    </source>
</evidence>
<evidence type="ECO:0000256" key="1">
    <source>
        <dbReference type="RuleBase" id="RU367021"/>
    </source>
</evidence>
<evidence type="ECO:0000313" key="2">
    <source>
        <dbReference type="EMBL" id="OEE31349.1"/>
    </source>
</evidence>
<dbReference type="CDD" id="cd03357">
    <property type="entry name" value="LbH_MAT_GAT"/>
    <property type="match status" value="1"/>
</dbReference>
<dbReference type="GO" id="GO:0008870">
    <property type="term" value="F:galactoside O-acetyltransferase activity"/>
    <property type="evidence" value="ECO:0007669"/>
    <property type="project" value="TreeGrafter"/>
</dbReference>
<keyword evidence="1 2" id="KW-0808">Transferase</keyword>
<sequence length="202" mass="22163">MKYTVSGFEVQIPINSDLFHFQQAVKEKLYDFNYSRPSEERLRQNIMKEVLGSSNGVHIVPPFHCDMGKNIHFKEGGFLNYDVKILDLAEVTIGQYVQIGPNVVISTASHPLSLSERVLPVATANPITIGDNVWIGAGAVILDGVSIGDRCVIGAGSVVTKSIPADSVAVGSPCRVMKTITQGEMPTDQEIEEMWQEMNELE</sequence>
<dbReference type="Pfam" id="PF00132">
    <property type="entry name" value="Hexapep"/>
    <property type="match status" value="1"/>
</dbReference>